<reference evidence="1 2" key="1">
    <citation type="submission" date="2017-09" db="EMBL/GenBank/DDBJ databases">
        <title>Depth-based differentiation of microbial function through sediment-hosted aquifers and enrichment of novel symbionts in the deep terrestrial subsurface.</title>
        <authorList>
            <person name="Probst A.J."/>
            <person name="Ladd B."/>
            <person name="Jarett J.K."/>
            <person name="Geller-Mcgrath D.E."/>
            <person name="Sieber C.M."/>
            <person name="Emerson J.B."/>
            <person name="Anantharaman K."/>
            <person name="Thomas B.C."/>
            <person name="Malmstrom R."/>
            <person name="Stieglmeier M."/>
            <person name="Klingl A."/>
            <person name="Woyke T."/>
            <person name="Ryan C.M."/>
            <person name="Banfield J.F."/>
        </authorList>
    </citation>
    <scope>NUCLEOTIDE SEQUENCE [LARGE SCALE GENOMIC DNA]</scope>
    <source>
        <strain evidence="1">CG10_big_fil_rev_8_21_14_0_10_45_14</strain>
    </source>
</reference>
<proteinExistence type="predicted"/>
<accession>A0A2H0RK53</accession>
<evidence type="ECO:0000313" key="2">
    <source>
        <dbReference type="Proteomes" id="UP000230833"/>
    </source>
</evidence>
<gene>
    <name evidence="1" type="ORF">COV07_01615</name>
</gene>
<dbReference type="Proteomes" id="UP000230833">
    <property type="component" value="Unassembled WGS sequence"/>
</dbReference>
<sequence length="163" mass="17517">MRKGVYTSYAIRRATVALFVGTLLVVLGTIALFPAYGAIRSEIAFQMAVSQSAVVSSGQDPMKMAEEAGRQLGVLANREIPAKLSAHEAVDLVLLHKGNIIIEGINYKRSVGIGVRGKAPDRTSLLAFTRSLQSDSKVSGLDLPISALLSEKDISFNFIIELK</sequence>
<protein>
    <submittedName>
        <fullName evidence="1">Uncharacterized protein</fullName>
    </submittedName>
</protein>
<evidence type="ECO:0000313" key="1">
    <source>
        <dbReference type="EMBL" id="PIR46942.1"/>
    </source>
</evidence>
<dbReference type="EMBL" id="PCYL01000019">
    <property type="protein sequence ID" value="PIR46942.1"/>
    <property type="molecule type" value="Genomic_DNA"/>
</dbReference>
<comment type="caution">
    <text evidence="1">The sequence shown here is derived from an EMBL/GenBank/DDBJ whole genome shotgun (WGS) entry which is preliminary data.</text>
</comment>
<organism evidence="1 2">
    <name type="scientific">Candidatus Vogelbacteria bacterium CG10_big_fil_rev_8_21_14_0_10_45_14</name>
    <dbReference type="NCBI Taxonomy" id="1975042"/>
    <lineage>
        <taxon>Bacteria</taxon>
        <taxon>Candidatus Vogeliibacteriota</taxon>
    </lineage>
</organism>
<dbReference type="AlphaFoldDB" id="A0A2H0RK53"/>
<name>A0A2H0RK53_9BACT</name>